<dbReference type="Proteomes" id="UP001153331">
    <property type="component" value="Unassembled WGS sequence"/>
</dbReference>
<evidence type="ECO:0000313" key="2">
    <source>
        <dbReference type="Proteomes" id="UP001153331"/>
    </source>
</evidence>
<name>A0ACC2IDD2_9PLEO</name>
<organism evidence="1 2">
    <name type="scientific">Boeremia exigua</name>
    <dbReference type="NCBI Taxonomy" id="749465"/>
    <lineage>
        <taxon>Eukaryota</taxon>
        <taxon>Fungi</taxon>
        <taxon>Dikarya</taxon>
        <taxon>Ascomycota</taxon>
        <taxon>Pezizomycotina</taxon>
        <taxon>Dothideomycetes</taxon>
        <taxon>Pleosporomycetidae</taxon>
        <taxon>Pleosporales</taxon>
        <taxon>Pleosporineae</taxon>
        <taxon>Didymellaceae</taxon>
        <taxon>Boeremia</taxon>
    </lineage>
</organism>
<gene>
    <name evidence="1" type="ORF">OPT61_g4625</name>
</gene>
<accession>A0ACC2IDD2</accession>
<dbReference type="EMBL" id="JAPHNI010000269">
    <property type="protein sequence ID" value="KAJ8113201.1"/>
    <property type="molecule type" value="Genomic_DNA"/>
</dbReference>
<evidence type="ECO:0000313" key="1">
    <source>
        <dbReference type="EMBL" id="KAJ8113201.1"/>
    </source>
</evidence>
<protein>
    <submittedName>
        <fullName evidence="1">Uncharacterized protein</fullName>
    </submittedName>
</protein>
<proteinExistence type="predicted"/>
<comment type="caution">
    <text evidence="1">The sequence shown here is derived from an EMBL/GenBank/DDBJ whole genome shotgun (WGS) entry which is preliminary data.</text>
</comment>
<keyword evidence="2" id="KW-1185">Reference proteome</keyword>
<sequence>MLELAIAEAYRPPRTPRPQHQSSEVSSAIAPTPNARRSVISLHPLRLHPLALLSHRRSTTSPPTSKRSSRLFSLTRRRTDSTVTASENEGVGDAQSQDAERIDSVLAPAAEVPLANTDTATYVPDDCSAAYTRLPRLPPPVSLPPQEELEEFDDALQDGIEALVFSRSSATGVEGDVDMGVLALTHLAHLSDLSACIASSWPEFWALLAHAATLLCSVMIPEDVGVKNMMAKCLARVIEQWGTVQRQDWRSTVEIACAAGNVLDDMARKRRAVVGQVGAAAAQWLCEYQSNPRSHWIVEGKERSESMPTDAAAYNRQNRARDDGVLRVLVLDLSLTVTTAAKHTLITKPQLTIALSVLSSALDQLHLPSSIELPLSLRQRLHLVAHPATALGTVSQDVDILLLHAQYIDSKGNAQCTKGALGAAACVKTLSPRAKVVVLSGLDDITSAKTTGELAIGVASQFELVPAQVIDAYIAEMGVLRREDLEQLAMVADQLRMHILGKTIGT</sequence>
<reference evidence="1" key="1">
    <citation type="submission" date="2022-11" db="EMBL/GenBank/DDBJ databases">
        <title>Genome Sequence of Boeremia exigua.</title>
        <authorList>
            <person name="Buettner E."/>
        </authorList>
    </citation>
    <scope>NUCLEOTIDE SEQUENCE</scope>
    <source>
        <strain evidence="1">CU02</strain>
    </source>
</reference>